<dbReference type="InterPro" id="IPR052945">
    <property type="entry name" value="Mitotic_Regulator"/>
</dbReference>
<dbReference type="Gene3D" id="1.25.40.10">
    <property type="entry name" value="Tetratricopeptide repeat domain"/>
    <property type="match status" value="1"/>
</dbReference>
<evidence type="ECO:0008006" key="4">
    <source>
        <dbReference type="Google" id="ProtNLM"/>
    </source>
</evidence>
<dbReference type="PANTHER" id="PTHR43628:SF1">
    <property type="entry name" value="CHITIN SYNTHASE REGULATORY FACTOR 2-RELATED"/>
    <property type="match status" value="1"/>
</dbReference>
<dbReference type="Proteomes" id="UP000556026">
    <property type="component" value="Unassembled WGS sequence"/>
</dbReference>
<proteinExistence type="predicted"/>
<evidence type="ECO:0000313" key="2">
    <source>
        <dbReference type="EMBL" id="GFO60702.1"/>
    </source>
</evidence>
<keyword evidence="1" id="KW-0732">Signal</keyword>
<organism evidence="2 3">
    <name type="scientific">Geomonas silvestris</name>
    <dbReference type="NCBI Taxonomy" id="2740184"/>
    <lineage>
        <taxon>Bacteria</taxon>
        <taxon>Pseudomonadati</taxon>
        <taxon>Thermodesulfobacteriota</taxon>
        <taxon>Desulfuromonadia</taxon>
        <taxon>Geobacterales</taxon>
        <taxon>Geobacteraceae</taxon>
        <taxon>Geomonas</taxon>
    </lineage>
</organism>
<dbReference type="EMBL" id="BLXX01000010">
    <property type="protein sequence ID" value="GFO60702.1"/>
    <property type="molecule type" value="Genomic_DNA"/>
</dbReference>
<feature type="signal peptide" evidence="1">
    <location>
        <begin position="1"/>
        <end position="21"/>
    </location>
</feature>
<dbReference type="InterPro" id="IPR011990">
    <property type="entry name" value="TPR-like_helical_dom_sf"/>
</dbReference>
<dbReference type="AlphaFoldDB" id="A0A6V8ML55"/>
<dbReference type="SUPFAM" id="SSF81901">
    <property type="entry name" value="HCP-like"/>
    <property type="match status" value="1"/>
</dbReference>
<evidence type="ECO:0000313" key="3">
    <source>
        <dbReference type="Proteomes" id="UP000556026"/>
    </source>
</evidence>
<dbReference type="PANTHER" id="PTHR43628">
    <property type="entry name" value="ACTIVATOR OF C KINASE PROTEIN 1-RELATED"/>
    <property type="match status" value="1"/>
</dbReference>
<protein>
    <recommendedName>
        <fullName evidence="4">Beta-lactamase</fullName>
    </recommendedName>
</protein>
<comment type="caution">
    <text evidence="2">The sequence shown here is derived from an EMBL/GenBank/DDBJ whole genome shotgun (WGS) entry which is preliminary data.</text>
</comment>
<sequence length="133" mass="15061">MKRVAVAFMLFSVCSALPAYGDFARAREAYLMKDYPKALKMFMNEDDQASLYMIGYMYDHGEGVAQDGKQATEWYAKAADKGSVKAMYRLGVMYSNGYGIDKDLTEAKKWYKKAAFKGFLPAKEALKRLEEGK</sequence>
<keyword evidence="3" id="KW-1185">Reference proteome</keyword>
<dbReference type="SMART" id="SM00671">
    <property type="entry name" value="SEL1"/>
    <property type="match status" value="2"/>
</dbReference>
<gene>
    <name evidence="2" type="ORF">GMST_30270</name>
</gene>
<reference evidence="3" key="1">
    <citation type="submission" date="2020-06" db="EMBL/GenBank/DDBJ databases">
        <title>Draft genomic sequence of Geomonas sp. Red330.</title>
        <authorList>
            <person name="Itoh H."/>
            <person name="Zhenxing X."/>
            <person name="Ushijima N."/>
            <person name="Masuda Y."/>
            <person name="Shiratori Y."/>
            <person name="Senoo K."/>
        </authorList>
    </citation>
    <scope>NUCLEOTIDE SEQUENCE [LARGE SCALE GENOMIC DNA]</scope>
    <source>
        <strain evidence="3">Red330</strain>
    </source>
</reference>
<dbReference type="InterPro" id="IPR006597">
    <property type="entry name" value="Sel1-like"/>
</dbReference>
<accession>A0A6V8ML55</accession>
<name>A0A6V8ML55_9BACT</name>
<feature type="chain" id="PRO_5028333100" description="Beta-lactamase" evidence="1">
    <location>
        <begin position="22"/>
        <end position="133"/>
    </location>
</feature>
<dbReference type="Pfam" id="PF08238">
    <property type="entry name" value="Sel1"/>
    <property type="match status" value="2"/>
</dbReference>
<evidence type="ECO:0000256" key="1">
    <source>
        <dbReference type="SAM" id="SignalP"/>
    </source>
</evidence>